<dbReference type="EMBL" id="KN880617">
    <property type="protein sequence ID" value="KIY64816.1"/>
    <property type="molecule type" value="Genomic_DNA"/>
</dbReference>
<name>A0A0D7B5M5_9AGAR</name>
<dbReference type="OrthoDB" id="10261361at2759"/>
<keyword evidence="4" id="KW-1185">Reference proteome</keyword>
<dbReference type="Proteomes" id="UP000054007">
    <property type="component" value="Unassembled WGS sequence"/>
</dbReference>
<evidence type="ECO:0000313" key="4">
    <source>
        <dbReference type="Proteomes" id="UP000054007"/>
    </source>
</evidence>
<feature type="transmembrane region" description="Helical" evidence="2">
    <location>
        <begin position="100"/>
        <end position="122"/>
    </location>
</feature>
<feature type="region of interest" description="Disordered" evidence="1">
    <location>
        <begin position="1"/>
        <end position="27"/>
    </location>
</feature>
<feature type="transmembrane region" description="Helical" evidence="2">
    <location>
        <begin position="296"/>
        <end position="319"/>
    </location>
</feature>
<proteinExistence type="predicted"/>
<feature type="transmembrane region" description="Helical" evidence="2">
    <location>
        <begin position="442"/>
        <end position="462"/>
    </location>
</feature>
<feature type="transmembrane region" description="Helical" evidence="2">
    <location>
        <begin position="177"/>
        <end position="196"/>
    </location>
</feature>
<sequence>MTTGGSDVTLASIPKKHVHPSRPHKPVPATEVFARKSPRLHLPKLDAFLATLEPPSFLEPGSKWPKDQMFIPMDKLGKDGRTLDDLELNSEVPPFWRNRATLLGSAVNTVLGFTGSSALAAFYSIQGLANTVQVFALLVTTILPFLTDDLMDNWHQLLLGTVPQVLALNFADSVTRSLVLLSVFLAISSALLWYFWRWTREIDRYNRIEGLQQNGLEGKQWGLIVVTFALTVLYLPLSTMAVHALVWSDDLWVVTNPYTNATTSPPELPSLGPADEYRQPLDFCWTTTMKKNEINFAPVIFILALTVLITLTIWFPLALRRVIRQSVPQVDKYSGLGRKRSRADLDSEYSRLLERDKNPFTFLYNGYRRGMATYQSTYLFAKLSTLVLIALIDADNCLFRTLPRNPIPIVRQVCLLVSTLGFFGAHCYWTPFLDPVNNASEWVSRLNYVLTSIVALLLALNVPGNEIYNVYVLYVIYVVTYGAAIYFMLVNLGPVKRVLKRWTKRIDFSVDIFSPALDLSFPSVHTLRRIWQESVTTLLLTNKECAVPERQKIVFAQARDSEYPPYLLDFKGTPAERHIENLKILREIGSHSYNRASALLSGPDREWFKNLEMEIQTKYIGPDSYWRDDQDVDKSRTSFFGNAWWISFPPTLVMKYDDGKFAVLQGVIDLERYISLNESPEICRKRQVRMSLRALEGQTVRWPYDHVKNVGTSFPFFNQRSYKARNSVHFETCKFEINRNGRLEWDGVQFGSGFQIRLNYAKKVDLDGDAIGITADWELTSLLARFLEHNRELINSRIGGVEKALHGYREHHRKESKLKVDVLTYQFLSHVYIHPQQPKQVTERLLELESDIRVRALVAASRDAFEAAYERFEAVSRSETATWWYIFWDDLWRRNHDTIKALETHAADFNPWYPTSIAYTPLPRPALEAFLSQRGLMSKMPKKMDVLHVGFLNKLYLRLNETVFRGSNKAIMFHIGGDIDKELDMEDIDAETLVQPSTLMGTLGTGGGTDHDDANIRPRPEYKWEGLLSDPVQTGRLKRHKRFTAKLGAWLGVTPLWRTGTVSQGLALDVRMENGRYVLTDGGSSIASGSYMDRDSLRKPAS</sequence>
<organism evidence="3 4">
    <name type="scientific">Cylindrobasidium torrendii FP15055 ss-10</name>
    <dbReference type="NCBI Taxonomy" id="1314674"/>
    <lineage>
        <taxon>Eukaryota</taxon>
        <taxon>Fungi</taxon>
        <taxon>Dikarya</taxon>
        <taxon>Basidiomycota</taxon>
        <taxon>Agaricomycotina</taxon>
        <taxon>Agaricomycetes</taxon>
        <taxon>Agaricomycetidae</taxon>
        <taxon>Agaricales</taxon>
        <taxon>Marasmiineae</taxon>
        <taxon>Physalacriaceae</taxon>
        <taxon>Cylindrobasidium</taxon>
    </lineage>
</organism>
<evidence type="ECO:0000256" key="1">
    <source>
        <dbReference type="SAM" id="MobiDB-lite"/>
    </source>
</evidence>
<keyword evidence="2" id="KW-0812">Transmembrane</keyword>
<feature type="transmembrane region" description="Helical" evidence="2">
    <location>
        <begin position="474"/>
        <end position="495"/>
    </location>
</feature>
<dbReference type="STRING" id="1314674.A0A0D7B5M5"/>
<keyword evidence="2" id="KW-0472">Membrane</keyword>
<gene>
    <name evidence="3" type="ORF">CYLTODRAFT_357890</name>
</gene>
<feature type="compositionally biased region" description="Basic residues" evidence="1">
    <location>
        <begin position="14"/>
        <end position="25"/>
    </location>
</feature>
<accession>A0A0D7B5M5</accession>
<protein>
    <submittedName>
        <fullName evidence="3">Uncharacterized protein</fullName>
    </submittedName>
</protein>
<feature type="transmembrane region" description="Helical" evidence="2">
    <location>
        <begin position="221"/>
        <end position="246"/>
    </location>
</feature>
<evidence type="ECO:0000256" key="2">
    <source>
        <dbReference type="SAM" id="Phobius"/>
    </source>
</evidence>
<feature type="transmembrane region" description="Helical" evidence="2">
    <location>
        <begin position="409"/>
        <end position="430"/>
    </location>
</feature>
<feature type="transmembrane region" description="Helical" evidence="2">
    <location>
        <begin position="128"/>
        <end position="147"/>
    </location>
</feature>
<evidence type="ECO:0000313" key="3">
    <source>
        <dbReference type="EMBL" id="KIY64816.1"/>
    </source>
</evidence>
<reference evidence="3 4" key="1">
    <citation type="journal article" date="2015" name="Fungal Genet. Biol.">
        <title>Evolution of novel wood decay mechanisms in Agaricales revealed by the genome sequences of Fistulina hepatica and Cylindrobasidium torrendii.</title>
        <authorList>
            <person name="Floudas D."/>
            <person name="Held B.W."/>
            <person name="Riley R."/>
            <person name="Nagy L.G."/>
            <person name="Koehler G."/>
            <person name="Ransdell A.S."/>
            <person name="Younus H."/>
            <person name="Chow J."/>
            <person name="Chiniquy J."/>
            <person name="Lipzen A."/>
            <person name="Tritt A."/>
            <person name="Sun H."/>
            <person name="Haridas S."/>
            <person name="LaButti K."/>
            <person name="Ohm R.A."/>
            <person name="Kues U."/>
            <person name="Blanchette R.A."/>
            <person name="Grigoriev I.V."/>
            <person name="Minto R.E."/>
            <person name="Hibbett D.S."/>
        </authorList>
    </citation>
    <scope>NUCLEOTIDE SEQUENCE [LARGE SCALE GENOMIC DNA]</scope>
    <source>
        <strain evidence="3 4">FP15055 ss-10</strain>
    </source>
</reference>
<keyword evidence="2" id="KW-1133">Transmembrane helix</keyword>
<dbReference type="AlphaFoldDB" id="A0A0D7B5M5"/>